<name>A0ABD0XYD6_9HEMI</name>
<dbReference type="EMBL" id="JBFDAA010000018">
    <property type="protein sequence ID" value="KAL1116256.1"/>
    <property type="molecule type" value="Genomic_DNA"/>
</dbReference>
<sequence length="194" mass="21788">MPPKRRNMFYGDDRNSSKTGGLSSLALCSPSSAELFWSTQDIVVCAEDGAIELRARADRPRRVEGTFGDVLRRLASGTDNYRAVMDAYKSQRDKMRECSQVLDSLQEGERLMVNATETAFQVAEMFDAEAEAMTACFKLSFKDGAKCILDASKRLGDIKEDVEKTVVEFEHRFENICPGIRSAFYDCLVNDNDH</sequence>
<protein>
    <submittedName>
        <fullName evidence="1">Uncharacterized protein</fullName>
    </submittedName>
</protein>
<proteinExistence type="predicted"/>
<accession>A0ABD0XYD6</accession>
<reference evidence="1 2" key="1">
    <citation type="submission" date="2024-07" db="EMBL/GenBank/DDBJ databases">
        <title>Chromosome-level genome assembly of the water stick insect Ranatra chinensis (Heteroptera: Nepidae).</title>
        <authorList>
            <person name="Liu X."/>
        </authorList>
    </citation>
    <scope>NUCLEOTIDE SEQUENCE [LARGE SCALE GENOMIC DNA]</scope>
    <source>
        <strain evidence="1">Cailab_2021Rc</strain>
        <tissue evidence="1">Muscle</tissue>
    </source>
</reference>
<evidence type="ECO:0000313" key="1">
    <source>
        <dbReference type="EMBL" id="KAL1116256.1"/>
    </source>
</evidence>
<keyword evidence="2" id="KW-1185">Reference proteome</keyword>
<dbReference type="Proteomes" id="UP001558652">
    <property type="component" value="Unassembled WGS sequence"/>
</dbReference>
<organism evidence="1 2">
    <name type="scientific">Ranatra chinensis</name>
    <dbReference type="NCBI Taxonomy" id="642074"/>
    <lineage>
        <taxon>Eukaryota</taxon>
        <taxon>Metazoa</taxon>
        <taxon>Ecdysozoa</taxon>
        <taxon>Arthropoda</taxon>
        <taxon>Hexapoda</taxon>
        <taxon>Insecta</taxon>
        <taxon>Pterygota</taxon>
        <taxon>Neoptera</taxon>
        <taxon>Paraneoptera</taxon>
        <taxon>Hemiptera</taxon>
        <taxon>Heteroptera</taxon>
        <taxon>Panheteroptera</taxon>
        <taxon>Nepomorpha</taxon>
        <taxon>Nepidae</taxon>
        <taxon>Ranatrinae</taxon>
        <taxon>Ranatra</taxon>
    </lineage>
</organism>
<gene>
    <name evidence="1" type="ORF">AAG570_005751</name>
</gene>
<evidence type="ECO:0000313" key="2">
    <source>
        <dbReference type="Proteomes" id="UP001558652"/>
    </source>
</evidence>
<comment type="caution">
    <text evidence="1">The sequence shown here is derived from an EMBL/GenBank/DDBJ whole genome shotgun (WGS) entry which is preliminary data.</text>
</comment>
<dbReference type="AlphaFoldDB" id="A0ABD0XYD6"/>